<keyword evidence="1" id="KW-0175">Coiled coil</keyword>
<name>A0A139H382_9PEZI</name>
<comment type="caution">
    <text evidence="2">The sequence shown here is derived from an EMBL/GenBank/DDBJ whole genome shotgun (WGS) entry which is preliminary data.</text>
</comment>
<dbReference type="Proteomes" id="UP000070133">
    <property type="component" value="Unassembled WGS sequence"/>
</dbReference>
<dbReference type="AlphaFoldDB" id="A0A139H382"/>
<feature type="coiled-coil region" evidence="1">
    <location>
        <begin position="3"/>
        <end position="40"/>
    </location>
</feature>
<sequence length="390" mass="44294">MYSSALTDKVRTLETRVDSLQRKERMLERANNGLLLLEARITELRCALDETKVSACRFQASTLGDLGKMQKEVHNATSATARTALQEKDSRIEHLTSSFDAAREATREEHELLRSNLEAADTVGRQKDQRIGALELEIRAKPVVIELALGEKTAIISAWNDENIEIEGAVIVLRQEREDERQRAARSLAVAKQNFDDLLEHQETAIKEKIAIISALNDENVEMKGAVTVLRQEREDERQRAARSLAVAKQNFDDLLDENQTLMREKTERSLELFKNQTTLNESNASLRLLNSRLLRREGVQRRLLGKLIVERRQSRKSLSAQQVLAKASISLRKRVRVVVHQMHQERKALLTQHCIVARELSQRKSELEAISEIIKAVTEKVYLGRAAAG</sequence>
<organism evidence="2 3">
    <name type="scientific">Pseudocercospora eumusae</name>
    <dbReference type="NCBI Taxonomy" id="321146"/>
    <lineage>
        <taxon>Eukaryota</taxon>
        <taxon>Fungi</taxon>
        <taxon>Dikarya</taxon>
        <taxon>Ascomycota</taxon>
        <taxon>Pezizomycotina</taxon>
        <taxon>Dothideomycetes</taxon>
        <taxon>Dothideomycetidae</taxon>
        <taxon>Mycosphaerellales</taxon>
        <taxon>Mycosphaerellaceae</taxon>
        <taxon>Pseudocercospora</taxon>
    </lineage>
</organism>
<evidence type="ECO:0000313" key="3">
    <source>
        <dbReference type="Proteomes" id="UP000070133"/>
    </source>
</evidence>
<dbReference type="EMBL" id="LFZN01000158">
    <property type="protein sequence ID" value="KXS96940.1"/>
    <property type="molecule type" value="Genomic_DNA"/>
</dbReference>
<feature type="coiled-coil region" evidence="1">
    <location>
        <begin position="231"/>
        <end position="265"/>
    </location>
</feature>
<accession>A0A139H382</accession>
<protein>
    <submittedName>
        <fullName evidence="2">Uncharacterized protein</fullName>
    </submittedName>
</protein>
<reference evidence="2 3" key="1">
    <citation type="submission" date="2015-07" db="EMBL/GenBank/DDBJ databases">
        <title>Comparative genomics of the Sigatoka disease complex on banana suggests a link between parallel evolutionary changes in Pseudocercospora fijiensis and Pseudocercospora eumusae and increased virulence on the banana host.</title>
        <authorList>
            <person name="Chang T.-C."/>
            <person name="Salvucci A."/>
            <person name="Crous P.W."/>
            <person name="Stergiopoulos I."/>
        </authorList>
    </citation>
    <scope>NUCLEOTIDE SEQUENCE [LARGE SCALE GENOMIC DNA]</scope>
    <source>
        <strain evidence="2 3">CBS 114824</strain>
    </source>
</reference>
<gene>
    <name evidence="2" type="ORF">AC578_5675</name>
</gene>
<evidence type="ECO:0000313" key="2">
    <source>
        <dbReference type="EMBL" id="KXS96940.1"/>
    </source>
</evidence>
<proteinExistence type="predicted"/>
<keyword evidence="3" id="KW-1185">Reference proteome</keyword>
<evidence type="ECO:0000256" key="1">
    <source>
        <dbReference type="SAM" id="Coils"/>
    </source>
</evidence>